<evidence type="ECO:0000313" key="7">
    <source>
        <dbReference type="EMBL" id="CAG2139715.1"/>
    </source>
</evidence>
<feature type="region of interest" description="Disordered" evidence="5">
    <location>
        <begin position="1"/>
        <end position="50"/>
    </location>
</feature>
<feature type="domain" description="HTH tetR-type" evidence="6">
    <location>
        <begin position="50"/>
        <end position="110"/>
    </location>
</feature>
<keyword evidence="8" id="KW-1185">Reference proteome</keyword>
<keyword evidence="3" id="KW-0804">Transcription</keyword>
<dbReference type="SUPFAM" id="SSF48498">
    <property type="entry name" value="Tetracyclin repressor-like, C-terminal domain"/>
    <property type="match status" value="1"/>
</dbReference>
<sequence>MHAEVSVRPWPSSSTITTCDMATKTPTKRTSSAGKPARRRVSGRPTGEDTVGKQVILQTTVELLKTRLPEQLTILEIAAAAGVARTLVRYYFGDLHGLLREVTEHLMSQLQDRMEVVMRMQGTVRERVHQRLLLRLEFMQEHPHFERLALSEIYHGKDVAEEDAVGDALQRITRRALELTDMILEDARGADIDARYVHLLILSVSAFIPTAQPLLRHLFGPGKECERQVDNYLEFVSGMIADAIDGKRGQVKPRK</sequence>
<dbReference type="EMBL" id="CAJPVI010000008">
    <property type="protein sequence ID" value="CAG2139715.1"/>
    <property type="molecule type" value="Genomic_DNA"/>
</dbReference>
<evidence type="ECO:0000256" key="3">
    <source>
        <dbReference type="ARBA" id="ARBA00023163"/>
    </source>
</evidence>
<comment type="caution">
    <text evidence="7">The sequence shown here is derived from an EMBL/GenBank/DDBJ whole genome shotgun (WGS) entry which is preliminary data.</text>
</comment>
<gene>
    <name evidence="7" type="primary">betI_3</name>
    <name evidence="7" type="ORF">LMG26411_01749</name>
</gene>
<name>A0ABM8TEQ3_9BURK</name>
<feature type="compositionally biased region" description="Polar residues" evidence="5">
    <location>
        <begin position="11"/>
        <end position="33"/>
    </location>
</feature>
<protein>
    <submittedName>
        <fullName evidence="7">HTH-type transcriptional regulator BetI</fullName>
    </submittedName>
</protein>
<evidence type="ECO:0000256" key="5">
    <source>
        <dbReference type="SAM" id="MobiDB-lite"/>
    </source>
</evidence>
<dbReference type="Gene3D" id="1.10.357.10">
    <property type="entry name" value="Tetracycline Repressor, domain 2"/>
    <property type="match status" value="1"/>
</dbReference>
<evidence type="ECO:0000256" key="4">
    <source>
        <dbReference type="PROSITE-ProRule" id="PRU00335"/>
    </source>
</evidence>
<dbReference type="Pfam" id="PF17938">
    <property type="entry name" value="TetR_C_29"/>
    <property type="match status" value="1"/>
</dbReference>
<evidence type="ECO:0000313" key="8">
    <source>
        <dbReference type="Proteomes" id="UP000672657"/>
    </source>
</evidence>
<accession>A0ABM8TEQ3</accession>
<keyword evidence="2 4" id="KW-0238">DNA-binding</keyword>
<evidence type="ECO:0000256" key="1">
    <source>
        <dbReference type="ARBA" id="ARBA00023015"/>
    </source>
</evidence>
<dbReference type="InterPro" id="IPR001647">
    <property type="entry name" value="HTH_TetR"/>
</dbReference>
<dbReference type="PANTHER" id="PTHR30055">
    <property type="entry name" value="HTH-TYPE TRANSCRIPTIONAL REGULATOR RUTR"/>
    <property type="match status" value="1"/>
</dbReference>
<keyword evidence="1" id="KW-0805">Transcription regulation</keyword>
<evidence type="ECO:0000256" key="2">
    <source>
        <dbReference type="ARBA" id="ARBA00023125"/>
    </source>
</evidence>
<feature type="DNA-binding region" description="H-T-H motif" evidence="4">
    <location>
        <begin position="73"/>
        <end position="92"/>
    </location>
</feature>
<dbReference type="SUPFAM" id="SSF46689">
    <property type="entry name" value="Homeodomain-like"/>
    <property type="match status" value="1"/>
</dbReference>
<dbReference type="InterPro" id="IPR050109">
    <property type="entry name" value="HTH-type_TetR-like_transc_reg"/>
</dbReference>
<proteinExistence type="predicted"/>
<dbReference type="Proteomes" id="UP000672657">
    <property type="component" value="Unassembled WGS sequence"/>
</dbReference>
<dbReference type="PANTHER" id="PTHR30055:SF234">
    <property type="entry name" value="HTH-TYPE TRANSCRIPTIONAL REGULATOR BETI"/>
    <property type="match status" value="1"/>
</dbReference>
<evidence type="ECO:0000259" key="6">
    <source>
        <dbReference type="PROSITE" id="PS50977"/>
    </source>
</evidence>
<dbReference type="Pfam" id="PF00440">
    <property type="entry name" value="TetR_N"/>
    <property type="match status" value="1"/>
</dbReference>
<reference evidence="7 8" key="1">
    <citation type="submission" date="2021-03" db="EMBL/GenBank/DDBJ databases">
        <authorList>
            <person name="Peeters C."/>
        </authorList>
    </citation>
    <scope>NUCLEOTIDE SEQUENCE [LARGE SCALE GENOMIC DNA]</scope>
    <source>
        <strain evidence="7 8">LMG 26411</strain>
    </source>
</reference>
<dbReference type="InterPro" id="IPR036271">
    <property type="entry name" value="Tet_transcr_reg_TetR-rel_C_sf"/>
</dbReference>
<dbReference type="InterPro" id="IPR009057">
    <property type="entry name" value="Homeodomain-like_sf"/>
</dbReference>
<dbReference type="PROSITE" id="PS50977">
    <property type="entry name" value="HTH_TETR_2"/>
    <property type="match status" value="1"/>
</dbReference>
<organism evidence="7 8">
    <name type="scientific">Cupriavidus numazuensis</name>
    <dbReference type="NCBI Taxonomy" id="221992"/>
    <lineage>
        <taxon>Bacteria</taxon>
        <taxon>Pseudomonadati</taxon>
        <taxon>Pseudomonadota</taxon>
        <taxon>Betaproteobacteria</taxon>
        <taxon>Burkholderiales</taxon>
        <taxon>Burkholderiaceae</taxon>
        <taxon>Cupriavidus</taxon>
    </lineage>
</organism>
<dbReference type="InterPro" id="IPR041474">
    <property type="entry name" value="NicS_C"/>
</dbReference>